<dbReference type="InterPro" id="IPR033658">
    <property type="entry name" value="GRX_PICOT-like"/>
</dbReference>
<dbReference type="NCBIfam" id="TIGR00365">
    <property type="entry name" value="Grx4 family monothiol glutaredoxin"/>
    <property type="match status" value="2"/>
</dbReference>
<dbReference type="AlphaFoldDB" id="A0ABD2W7B9"/>
<dbReference type="InterPro" id="IPR004480">
    <property type="entry name" value="Monothiol_GRX-rel"/>
</dbReference>
<evidence type="ECO:0000313" key="5">
    <source>
        <dbReference type="EMBL" id="KAL3388511.1"/>
    </source>
</evidence>
<dbReference type="Pfam" id="PF00462">
    <property type="entry name" value="Glutaredoxin"/>
    <property type="match status" value="2"/>
</dbReference>
<reference evidence="5 6" key="1">
    <citation type="journal article" date="2024" name="bioRxiv">
        <title>A reference genome for Trichogramma kaykai: A tiny desert-dwelling parasitoid wasp with competing sex-ratio distorters.</title>
        <authorList>
            <person name="Culotta J."/>
            <person name="Lindsey A.R."/>
        </authorList>
    </citation>
    <scope>NUCLEOTIDE SEQUENCE [LARGE SCALE GENOMIC DNA]</scope>
    <source>
        <strain evidence="5 6">KSX58</strain>
    </source>
</reference>
<dbReference type="FunFam" id="3.40.30.10:FF:000012">
    <property type="entry name" value="Monothiol glutaredoxin"/>
    <property type="match status" value="2"/>
</dbReference>
<sequence length="317" mass="36049">MSLTKITTKEEYENFIKSVNLSVIHFYAPWAEQCTQMNEVFEQLAKLDLYKNVTFANIVAEDCPEISLACDVTAVPTTLLFKDSKIVGRINGANPVAVREQISKLSTKSETLDERLQKLILKSPCMLFMKGDRDVPQCGFSRSIIALLEEHDAEYETFNILEDNEVREGLKKFSNWPTYPQLYINGELIGGLDIVRDMSESGELDDLLPKKTKSNLEDDLKKLINKAPCMLFMKGNKQTPRCGFSRTIISILNQHNAEYTTFDILENNNVREGLKKFSNWPTYPQLYINGELIGGLDIVREMSESGELDSLLPKKQN</sequence>
<dbReference type="InterPro" id="IPR013766">
    <property type="entry name" value="Thioredoxin_domain"/>
</dbReference>
<evidence type="ECO:0000256" key="2">
    <source>
        <dbReference type="ARBA" id="ARBA00023004"/>
    </source>
</evidence>
<comment type="caution">
    <text evidence="5">The sequence shown here is derived from an EMBL/GenBank/DDBJ whole genome shotgun (WGS) entry which is preliminary data.</text>
</comment>
<protein>
    <recommendedName>
        <fullName evidence="4">Thioredoxin domain-containing protein</fullName>
    </recommendedName>
</protein>
<keyword evidence="6" id="KW-1185">Reference proteome</keyword>
<proteinExistence type="predicted"/>
<dbReference type="Gene3D" id="3.40.30.10">
    <property type="entry name" value="Glutaredoxin"/>
    <property type="match status" value="3"/>
</dbReference>
<evidence type="ECO:0000313" key="6">
    <source>
        <dbReference type="Proteomes" id="UP001627154"/>
    </source>
</evidence>
<dbReference type="PROSITE" id="PS51354">
    <property type="entry name" value="GLUTAREDOXIN_2"/>
    <property type="match status" value="2"/>
</dbReference>
<dbReference type="GO" id="GO:0046872">
    <property type="term" value="F:metal ion binding"/>
    <property type="evidence" value="ECO:0007669"/>
    <property type="project" value="UniProtKB-KW"/>
</dbReference>
<dbReference type="Pfam" id="PF00085">
    <property type="entry name" value="Thioredoxin"/>
    <property type="match status" value="1"/>
</dbReference>
<dbReference type="PROSITE" id="PS51352">
    <property type="entry name" value="THIOREDOXIN_2"/>
    <property type="match status" value="1"/>
</dbReference>
<evidence type="ECO:0000256" key="1">
    <source>
        <dbReference type="ARBA" id="ARBA00022723"/>
    </source>
</evidence>
<accession>A0ABD2W7B9</accession>
<gene>
    <name evidence="5" type="ORF">TKK_016377</name>
</gene>
<keyword evidence="2" id="KW-0408">Iron</keyword>
<dbReference type="PANTHER" id="PTHR10293:SF73">
    <property type="entry name" value="GLUTAREDOXIN-3"/>
    <property type="match status" value="1"/>
</dbReference>
<dbReference type="EMBL" id="JBJJXI010000130">
    <property type="protein sequence ID" value="KAL3388511.1"/>
    <property type="molecule type" value="Genomic_DNA"/>
</dbReference>
<dbReference type="GO" id="GO:0051536">
    <property type="term" value="F:iron-sulfur cluster binding"/>
    <property type="evidence" value="ECO:0007669"/>
    <property type="project" value="UniProtKB-KW"/>
</dbReference>
<keyword evidence="1" id="KW-0479">Metal-binding</keyword>
<dbReference type="Proteomes" id="UP001627154">
    <property type="component" value="Unassembled WGS sequence"/>
</dbReference>
<feature type="domain" description="Thioredoxin" evidence="4">
    <location>
        <begin position="1"/>
        <end position="107"/>
    </location>
</feature>
<dbReference type="InterPro" id="IPR002109">
    <property type="entry name" value="Glutaredoxin"/>
</dbReference>
<keyword evidence="3" id="KW-0411">Iron-sulfur</keyword>
<evidence type="ECO:0000259" key="4">
    <source>
        <dbReference type="PROSITE" id="PS51352"/>
    </source>
</evidence>
<organism evidence="5 6">
    <name type="scientific">Trichogramma kaykai</name>
    <dbReference type="NCBI Taxonomy" id="54128"/>
    <lineage>
        <taxon>Eukaryota</taxon>
        <taxon>Metazoa</taxon>
        <taxon>Ecdysozoa</taxon>
        <taxon>Arthropoda</taxon>
        <taxon>Hexapoda</taxon>
        <taxon>Insecta</taxon>
        <taxon>Pterygota</taxon>
        <taxon>Neoptera</taxon>
        <taxon>Endopterygota</taxon>
        <taxon>Hymenoptera</taxon>
        <taxon>Apocrita</taxon>
        <taxon>Proctotrupomorpha</taxon>
        <taxon>Chalcidoidea</taxon>
        <taxon>Trichogrammatidae</taxon>
        <taxon>Trichogramma</taxon>
    </lineage>
</organism>
<name>A0ABD2W7B9_9HYME</name>
<dbReference type="CDD" id="cd03028">
    <property type="entry name" value="GRX_PICOT_like"/>
    <property type="match status" value="2"/>
</dbReference>
<dbReference type="CDD" id="cd02984">
    <property type="entry name" value="TRX_PICOT"/>
    <property type="match status" value="1"/>
</dbReference>
<dbReference type="SUPFAM" id="SSF52833">
    <property type="entry name" value="Thioredoxin-like"/>
    <property type="match status" value="3"/>
</dbReference>
<dbReference type="InterPro" id="IPR036249">
    <property type="entry name" value="Thioredoxin-like_sf"/>
</dbReference>
<dbReference type="FunFam" id="3.40.30.10:FF:000092">
    <property type="entry name" value="Monothiol glutaredoxin"/>
    <property type="match status" value="1"/>
</dbReference>
<evidence type="ECO:0000256" key="3">
    <source>
        <dbReference type="ARBA" id="ARBA00023014"/>
    </source>
</evidence>
<dbReference type="PANTHER" id="PTHR10293">
    <property type="entry name" value="GLUTAREDOXIN FAMILY MEMBER"/>
    <property type="match status" value="1"/>
</dbReference>